<evidence type="ECO:0000256" key="2">
    <source>
        <dbReference type="ARBA" id="ARBA00022801"/>
    </source>
</evidence>
<keyword evidence="2" id="KW-0378">Hydrolase</keyword>
<dbReference type="InterPro" id="IPR000917">
    <property type="entry name" value="Sulfatase_N"/>
</dbReference>
<protein>
    <submittedName>
        <fullName evidence="4">Sulfatase-like hydrolase/transferase</fullName>
    </submittedName>
</protein>
<dbReference type="InterPro" id="IPR017850">
    <property type="entry name" value="Alkaline_phosphatase_core_sf"/>
</dbReference>
<dbReference type="PANTHER" id="PTHR45953">
    <property type="entry name" value="IDURONATE 2-SULFATASE"/>
    <property type="match status" value="1"/>
</dbReference>
<dbReference type="Pfam" id="PF00884">
    <property type="entry name" value="Sulfatase"/>
    <property type="match status" value="1"/>
</dbReference>
<dbReference type="PANTHER" id="PTHR45953:SF1">
    <property type="entry name" value="IDURONATE 2-SULFATASE"/>
    <property type="match status" value="1"/>
</dbReference>
<gene>
    <name evidence="4" type="ORF">ACFQU0_07735</name>
</gene>
<dbReference type="RefSeq" id="WP_382199598.1">
    <property type="nucleotide sequence ID" value="NZ_JBHTBZ010000016.1"/>
</dbReference>
<keyword evidence="1" id="KW-0479">Metal-binding</keyword>
<dbReference type="Proteomes" id="UP001596457">
    <property type="component" value="Unassembled WGS sequence"/>
</dbReference>
<proteinExistence type="predicted"/>
<accession>A0ABW2SAV9</accession>
<feature type="domain" description="Sulfatase N-terminal" evidence="3">
    <location>
        <begin position="7"/>
        <end position="350"/>
    </location>
</feature>
<dbReference type="Gene3D" id="3.40.720.10">
    <property type="entry name" value="Alkaline Phosphatase, subunit A"/>
    <property type="match status" value="1"/>
</dbReference>
<name>A0ABW2SAV9_9BURK</name>
<organism evidence="4 5">
    <name type="scientific">Hydrogenophaga defluvii</name>
    <dbReference type="NCBI Taxonomy" id="249410"/>
    <lineage>
        <taxon>Bacteria</taxon>
        <taxon>Pseudomonadati</taxon>
        <taxon>Pseudomonadota</taxon>
        <taxon>Betaproteobacteria</taxon>
        <taxon>Burkholderiales</taxon>
        <taxon>Comamonadaceae</taxon>
        <taxon>Hydrogenophaga</taxon>
    </lineage>
</organism>
<reference evidence="5" key="1">
    <citation type="journal article" date="2019" name="Int. J. Syst. Evol. Microbiol.">
        <title>The Global Catalogue of Microorganisms (GCM) 10K type strain sequencing project: providing services to taxonomists for standard genome sequencing and annotation.</title>
        <authorList>
            <consortium name="The Broad Institute Genomics Platform"/>
            <consortium name="The Broad Institute Genome Sequencing Center for Infectious Disease"/>
            <person name="Wu L."/>
            <person name="Ma J."/>
        </authorList>
    </citation>
    <scope>NUCLEOTIDE SEQUENCE [LARGE SCALE GENOMIC DNA]</scope>
    <source>
        <strain evidence="5">CCUG 53903</strain>
    </source>
</reference>
<dbReference type="EMBL" id="JBHTBZ010000016">
    <property type="protein sequence ID" value="MFC7460318.1"/>
    <property type="molecule type" value="Genomic_DNA"/>
</dbReference>
<evidence type="ECO:0000313" key="4">
    <source>
        <dbReference type="EMBL" id="MFC7460318.1"/>
    </source>
</evidence>
<dbReference type="CDD" id="cd16037">
    <property type="entry name" value="sulfatase_like"/>
    <property type="match status" value="1"/>
</dbReference>
<dbReference type="SUPFAM" id="SSF53649">
    <property type="entry name" value="Alkaline phosphatase-like"/>
    <property type="match status" value="1"/>
</dbReference>
<evidence type="ECO:0000259" key="3">
    <source>
        <dbReference type="Pfam" id="PF00884"/>
    </source>
</evidence>
<keyword evidence="5" id="KW-1185">Reference proteome</keyword>
<sequence>MTPLPPKNLLLIVSDEHNPHVMGCAGHPEIHTPHLDRLAASGTRFTHASCASPICVPARAALATGRQLFELGHWDNVDAYDGRTPSWHHVLRAAGHEVVSIGKLHYRGWEGDDYGFTESLLPMHIHGGRGEVKMLLRNPPTTIGDGANMLASAKAGESDYTRYDAQITQRAIEWLHAHSERTSDKPWVLMVSLVAPHFPLTAPPAFFDRYANQPLQMPKAYHFGVNPQAHPFVRQYALESGYNQHFKTEADVRRALSGYYGLVSYLDANVGALLEALAEAGLCDDTRVMYTSDHGDNTGARGLWGKSTMYAESVGVPMILSGPDVAPGRVETAAVSHVDVYNTVLEAVGVPLAQSTASARSQSLLSPLPGDRVALSEYHTIGSRSAVFMLQDAHTKYVHHCDLAPELFDLDQDPEELENLSDQPARQALCKEWEMRLRSLCDPDEVDQRAKRRQQALIDFYGGDEAIRSGRGIGGYTPSPVA</sequence>
<evidence type="ECO:0000313" key="5">
    <source>
        <dbReference type="Proteomes" id="UP001596457"/>
    </source>
</evidence>
<comment type="caution">
    <text evidence="4">The sequence shown here is derived from an EMBL/GenBank/DDBJ whole genome shotgun (WGS) entry which is preliminary data.</text>
</comment>
<evidence type="ECO:0000256" key="1">
    <source>
        <dbReference type="ARBA" id="ARBA00022723"/>
    </source>
</evidence>